<organism evidence="1 2">
    <name type="scientific">Plakobranchus ocellatus</name>
    <dbReference type="NCBI Taxonomy" id="259542"/>
    <lineage>
        <taxon>Eukaryota</taxon>
        <taxon>Metazoa</taxon>
        <taxon>Spiralia</taxon>
        <taxon>Lophotrochozoa</taxon>
        <taxon>Mollusca</taxon>
        <taxon>Gastropoda</taxon>
        <taxon>Heterobranchia</taxon>
        <taxon>Euthyneura</taxon>
        <taxon>Panpulmonata</taxon>
        <taxon>Sacoglossa</taxon>
        <taxon>Placobranchoidea</taxon>
        <taxon>Plakobranchidae</taxon>
        <taxon>Plakobranchus</taxon>
    </lineage>
</organism>
<protein>
    <recommendedName>
        <fullName evidence="3">RNase H type-1 domain-containing protein</fullName>
    </recommendedName>
</protein>
<name>A0AAV4BIX9_9GAST</name>
<comment type="caution">
    <text evidence="1">The sequence shown here is derived from an EMBL/GenBank/DDBJ whole genome shotgun (WGS) entry which is preliminary data.</text>
</comment>
<dbReference type="Proteomes" id="UP000735302">
    <property type="component" value="Unassembled WGS sequence"/>
</dbReference>
<sequence length="119" mass="13494">MGKESNSNWEHWERRLRIGILWPDGTTFRLCGPVGEQNCRFDCELKAFTKCLSVITRRQREGAALPGMVIFTDCRASVQALGISGKEDLEKAVLVANQPQKTEGVKTTVQWSRRQRDSL</sequence>
<keyword evidence="2" id="KW-1185">Reference proteome</keyword>
<dbReference type="AlphaFoldDB" id="A0AAV4BIX9"/>
<evidence type="ECO:0000313" key="1">
    <source>
        <dbReference type="EMBL" id="GFO18763.1"/>
    </source>
</evidence>
<dbReference type="EMBL" id="BLXT01004993">
    <property type="protein sequence ID" value="GFO18763.1"/>
    <property type="molecule type" value="Genomic_DNA"/>
</dbReference>
<evidence type="ECO:0008006" key="3">
    <source>
        <dbReference type="Google" id="ProtNLM"/>
    </source>
</evidence>
<gene>
    <name evidence="1" type="ORF">PoB_004526800</name>
</gene>
<accession>A0AAV4BIX9</accession>
<proteinExistence type="predicted"/>
<evidence type="ECO:0000313" key="2">
    <source>
        <dbReference type="Proteomes" id="UP000735302"/>
    </source>
</evidence>
<reference evidence="1 2" key="1">
    <citation type="journal article" date="2021" name="Elife">
        <title>Chloroplast acquisition without the gene transfer in kleptoplastic sea slugs, Plakobranchus ocellatus.</title>
        <authorList>
            <person name="Maeda T."/>
            <person name="Takahashi S."/>
            <person name="Yoshida T."/>
            <person name="Shimamura S."/>
            <person name="Takaki Y."/>
            <person name="Nagai Y."/>
            <person name="Toyoda A."/>
            <person name="Suzuki Y."/>
            <person name="Arimoto A."/>
            <person name="Ishii H."/>
            <person name="Satoh N."/>
            <person name="Nishiyama T."/>
            <person name="Hasebe M."/>
            <person name="Maruyama T."/>
            <person name="Minagawa J."/>
            <person name="Obokata J."/>
            <person name="Shigenobu S."/>
        </authorList>
    </citation>
    <scope>NUCLEOTIDE SEQUENCE [LARGE SCALE GENOMIC DNA]</scope>
</reference>